<evidence type="ECO:0000313" key="2">
    <source>
        <dbReference type="EMBL" id="KAF6366432.1"/>
    </source>
</evidence>
<keyword evidence="3" id="KW-1185">Reference proteome</keyword>
<protein>
    <submittedName>
        <fullName evidence="2">Uncharacterized protein</fullName>
    </submittedName>
</protein>
<proteinExistence type="predicted"/>
<organism evidence="2 3">
    <name type="scientific">Pipistrellus kuhlii</name>
    <name type="common">Kuhl's pipistrelle</name>
    <dbReference type="NCBI Taxonomy" id="59472"/>
    <lineage>
        <taxon>Eukaryota</taxon>
        <taxon>Metazoa</taxon>
        <taxon>Chordata</taxon>
        <taxon>Craniata</taxon>
        <taxon>Vertebrata</taxon>
        <taxon>Euteleostomi</taxon>
        <taxon>Mammalia</taxon>
        <taxon>Eutheria</taxon>
        <taxon>Laurasiatheria</taxon>
        <taxon>Chiroptera</taxon>
        <taxon>Yangochiroptera</taxon>
        <taxon>Vespertilionidae</taxon>
        <taxon>Pipistrellus</taxon>
    </lineage>
</organism>
<accession>A0A7J7YWW9</accession>
<evidence type="ECO:0000256" key="1">
    <source>
        <dbReference type="SAM" id="SignalP"/>
    </source>
</evidence>
<gene>
    <name evidence="2" type="ORF">mPipKuh1_009851</name>
</gene>
<reference evidence="2 3" key="1">
    <citation type="journal article" date="2020" name="Nature">
        <title>Six reference-quality genomes reveal evolution of bat adaptations.</title>
        <authorList>
            <person name="Jebb D."/>
            <person name="Huang Z."/>
            <person name="Pippel M."/>
            <person name="Hughes G.M."/>
            <person name="Lavrichenko K."/>
            <person name="Devanna P."/>
            <person name="Winkler S."/>
            <person name="Jermiin L.S."/>
            <person name="Skirmuntt E.C."/>
            <person name="Katzourakis A."/>
            <person name="Burkitt-Gray L."/>
            <person name="Ray D.A."/>
            <person name="Sullivan K.A.M."/>
            <person name="Roscito J.G."/>
            <person name="Kirilenko B.M."/>
            <person name="Davalos L.M."/>
            <person name="Corthals A.P."/>
            <person name="Power M.L."/>
            <person name="Jones G."/>
            <person name="Ransome R.D."/>
            <person name="Dechmann D.K.N."/>
            <person name="Locatelli A.G."/>
            <person name="Puechmaille S.J."/>
            <person name="Fedrigo O."/>
            <person name="Jarvis E.D."/>
            <person name="Hiller M."/>
            <person name="Vernes S.C."/>
            <person name="Myers E.W."/>
            <person name="Teeling E.C."/>
        </authorList>
    </citation>
    <scope>NUCLEOTIDE SEQUENCE [LARGE SCALE GENOMIC DNA]</scope>
    <source>
        <strain evidence="2">MPipKuh1</strain>
        <tissue evidence="2">Flight muscle</tissue>
    </source>
</reference>
<name>A0A7J7YWW9_PIPKU</name>
<dbReference type="Proteomes" id="UP000558488">
    <property type="component" value="Unassembled WGS sequence"/>
</dbReference>
<dbReference type="AlphaFoldDB" id="A0A7J7YWW9"/>
<evidence type="ECO:0000313" key="3">
    <source>
        <dbReference type="Proteomes" id="UP000558488"/>
    </source>
</evidence>
<keyword evidence="1" id="KW-0732">Signal</keyword>
<feature type="signal peptide" evidence="1">
    <location>
        <begin position="1"/>
        <end position="28"/>
    </location>
</feature>
<comment type="caution">
    <text evidence="2">The sequence shown here is derived from an EMBL/GenBank/DDBJ whole genome shotgun (WGS) entry which is preliminary data.</text>
</comment>
<dbReference type="EMBL" id="JACAGB010000004">
    <property type="protein sequence ID" value="KAF6366432.1"/>
    <property type="molecule type" value="Genomic_DNA"/>
</dbReference>
<sequence length="217" mass="23084">MGPVLPFSPTSWLGLPLGALLADRLVTGMGFNLGGWAGISEPSTHAGLGATLRTSWVPEWAGSSKLLAFLFLLTLGDLPSSCSAVLGPEGPLSEWGGYVILEGSLLPMRPSFSELPEPSALPLVLLASYVLGFHKKHADGNPVALRAAAKCGSWVVGPPKTPWCSEKFLLWAPMLLSHRGGQLHFPQFSWPMGHLLESSQPVLELPHSTQPCPAHVL</sequence>
<feature type="chain" id="PRO_5029819519" evidence="1">
    <location>
        <begin position="29"/>
        <end position="217"/>
    </location>
</feature>